<dbReference type="Proteomes" id="UP000250140">
    <property type="component" value="Unassembled WGS sequence"/>
</dbReference>
<protein>
    <submittedName>
        <fullName evidence="1">S-adenosyl-L-methionine-dependent methyltransferase</fullName>
    </submittedName>
</protein>
<sequence length="344" mass="39449">MDSLAHEDQPEQEDQQLIGVALEVDSNDSDSAYAQSTRSSSLTSLCSEVTRGIYENGRRYHSYGSAQYAFPNDERELERLDMQHAMQTLLLDNKLFWAPIGPSPQSILDLGTGTGIWAIDFAELYPEAQVIGTDLSAIQPTWVPPNCRFEIDDAERDWTFDRSSFDYIHNRNFICAIRDWPRLIRQTFQHVKPGGWVEWHQKHPLFRADDGSLAPDNPIALWGQHFFVASDKYGTPTTSCRFLKQWMLEAGFVDVVEHVVKLPVGPWPKDKRLKNVGLFEMVNMDEGLEGLSMMLFTRALGWSPEQVQLFLKDVRAEVRNKKVHCHYDFYVVYGRRPPVPGLEP</sequence>
<keyword evidence="1" id="KW-0808">Transferase</keyword>
<evidence type="ECO:0000313" key="2">
    <source>
        <dbReference type="Proteomes" id="UP000250140"/>
    </source>
</evidence>
<keyword evidence="2" id="KW-1185">Reference proteome</keyword>
<dbReference type="GO" id="GO:0032259">
    <property type="term" value="P:methylation"/>
    <property type="evidence" value="ECO:0007669"/>
    <property type="project" value="UniProtKB-KW"/>
</dbReference>
<keyword evidence="1" id="KW-0489">Methyltransferase</keyword>
<evidence type="ECO:0000313" key="1">
    <source>
        <dbReference type="EMBL" id="OCL03112.1"/>
    </source>
</evidence>
<proteinExistence type="predicted"/>
<dbReference type="PANTHER" id="PTHR43591:SF10">
    <property type="entry name" value="ABC TRANSMEMBRANE TYPE-1 DOMAIN-CONTAINING PROTEIN-RELATED"/>
    <property type="match status" value="1"/>
</dbReference>
<dbReference type="SUPFAM" id="SSF53335">
    <property type="entry name" value="S-adenosyl-L-methionine-dependent methyltransferases"/>
    <property type="match status" value="1"/>
</dbReference>
<name>A0A8E2EQM1_9PEZI</name>
<gene>
    <name evidence="1" type="ORF">AOQ84DRAFT_160376</name>
</gene>
<dbReference type="PANTHER" id="PTHR43591">
    <property type="entry name" value="METHYLTRANSFERASE"/>
    <property type="match status" value="1"/>
</dbReference>
<organism evidence="1 2">
    <name type="scientific">Glonium stellatum</name>
    <dbReference type="NCBI Taxonomy" id="574774"/>
    <lineage>
        <taxon>Eukaryota</taxon>
        <taxon>Fungi</taxon>
        <taxon>Dikarya</taxon>
        <taxon>Ascomycota</taxon>
        <taxon>Pezizomycotina</taxon>
        <taxon>Dothideomycetes</taxon>
        <taxon>Pleosporomycetidae</taxon>
        <taxon>Gloniales</taxon>
        <taxon>Gloniaceae</taxon>
        <taxon>Glonium</taxon>
    </lineage>
</organism>
<dbReference type="Gene3D" id="3.40.50.150">
    <property type="entry name" value="Vaccinia Virus protein VP39"/>
    <property type="match status" value="1"/>
</dbReference>
<dbReference type="InterPro" id="IPR029063">
    <property type="entry name" value="SAM-dependent_MTases_sf"/>
</dbReference>
<reference evidence="1 2" key="1">
    <citation type="journal article" date="2016" name="Nat. Commun.">
        <title>Ectomycorrhizal ecology is imprinted in the genome of the dominant symbiotic fungus Cenococcum geophilum.</title>
        <authorList>
            <consortium name="DOE Joint Genome Institute"/>
            <person name="Peter M."/>
            <person name="Kohler A."/>
            <person name="Ohm R.A."/>
            <person name="Kuo A."/>
            <person name="Krutzmann J."/>
            <person name="Morin E."/>
            <person name="Arend M."/>
            <person name="Barry K.W."/>
            <person name="Binder M."/>
            <person name="Choi C."/>
            <person name="Clum A."/>
            <person name="Copeland A."/>
            <person name="Grisel N."/>
            <person name="Haridas S."/>
            <person name="Kipfer T."/>
            <person name="LaButti K."/>
            <person name="Lindquist E."/>
            <person name="Lipzen A."/>
            <person name="Maire R."/>
            <person name="Meier B."/>
            <person name="Mihaltcheva S."/>
            <person name="Molinier V."/>
            <person name="Murat C."/>
            <person name="Poggeler S."/>
            <person name="Quandt C.A."/>
            <person name="Sperisen C."/>
            <person name="Tritt A."/>
            <person name="Tisserant E."/>
            <person name="Crous P.W."/>
            <person name="Henrissat B."/>
            <person name="Nehls U."/>
            <person name="Egli S."/>
            <person name="Spatafora J.W."/>
            <person name="Grigoriev I.V."/>
            <person name="Martin F.M."/>
        </authorList>
    </citation>
    <scope>NUCLEOTIDE SEQUENCE [LARGE SCALE GENOMIC DNA]</scope>
    <source>
        <strain evidence="1 2">CBS 207.34</strain>
    </source>
</reference>
<dbReference type="CDD" id="cd02440">
    <property type="entry name" value="AdoMet_MTases"/>
    <property type="match status" value="1"/>
</dbReference>
<dbReference type="AlphaFoldDB" id="A0A8E2EQM1"/>
<dbReference type="EMBL" id="KV750805">
    <property type="protein sequence ID" value="OCL03112.1"/>
    <property type="molecule type" value="Genomic_DNA"/>
</dbReference>
<dbReference type="GO" id="GO:0008168">
    <property type="term" value="F:methyltransferase activity"/>
    <property type="evidence" value="ECO:0007669"/>
    <property type="project" value="UniProtKB-KW"/>
</dbReference>
<dbReference type="Pfam" id="PF13489">
    <property type="entry name" value="Methyltransf_23"/>
    <property type="match status" value="1"/>
</dbReference>
<dbReference type="OrthoDB" id="2013972at2759"/>
<accession>A0A8E2EQM1</accession>